<name>A0AAV4LMM3_BABCB</name>
<evidence type="ECO:0000256" key="1">
    <source>
        <dbReference type="SAM" id="MobiDB-lite"/>
    </source>
</evidence>
<evidence type="ECO:0000313" key="2">
    <source>
        <dbReference type="EMBL" id="GIX61180.1"/>
    </source>
</evidence>
<protein>
    <submittedName>
        <fullName evidence="2">Voltage-dependent N-type calcium channel subunit alpha-1B, putative</fullName>
    </submittedName>
</protein>
<comment type="caution">
    <text evidence="2">The sequence shown here is derived from an EMBL/GenBank/DDBJ whole genome shotgun (WGS) entry which is preliminary data.</text>
</comment>
<accession>A0AAV4LMM3</accession>
<dbReference type="RefSeq" id="XP_067713251.1">
    <property type="nucleotide sequence ID" value="XM_067857150.1"/>
</dbReference>
<gene>
    <name evidence="2" type="ORF">BcabD6B2_06150</name>
</gene>
<dbReference type="AlphaFoldDB" id="A0AAV4LMM3"/>
<keyword evidence="3" id="KW-1185">Reference proteome</keyword>
<reference evidence="2 3" key="1">
    <citation type="submission" date="2021-06" db="EMBL/GenBank/DDBJ databases">
        <title>Genome sequence of Babesia caballi.</title>
        <authorList>
            <person name="Yamagishi J."/>
            <person name="Kidaka T."/>
            <person name="Ochi A."/>
        </authorList>
    </citation>
    <scope>NUCLEOTIDE SEQUENCE [LARGE SCALE GENOMIC DNA]</scope>
    <source>
        <strain evidence="2">USDA-D6B2</strain>
    </source>
</reference>
<proteinExistence type="predicted"/>
<dbReference type="EMBL" id="BPLF01000001">
    <property type="protein sequence ID" value="GIX61180.1"/>
    <property type="molecule type" value="Genomic_DNA"/>
</dbReference>
<feature type="region of interest" description="Disordered" evidence="1">
    <location>
        <begin position="213"/>
        <end position="259"/>
    </location>
</feature>
<evidence type="ECO:0000313" key="3">
    <source>
        <dbReference type="Proteomes" id="UP001497744"/>
    </source>
</evidence>
<organism evidence="2 3">
    <name type="scientific">Babesia caballi</name>
    <dbReference type="NCBI Taxonomy" id="5871"/>
    <lineage>
        <taxon>Eukaryota</taxon>
        <taxon>Sar</taxon>
        <taxon>Alveolata</taxon>
        <taxon>Apicomplexa</taxon>
        <taxon>Aconoidasida</taxon>
        <taxon>Piroplasmida</taxon>
        <taxon>Babesiidae</taxon>
        <taxon>Babesia</taxon>
    </lineage>
</organism>
<dbReference type="GeneID" id="94192663"/>
<feature type="region of interest" description="Disordered" evidence="1">
    <location>
        <begin position="19"/>
        <end position="38"/>
    </location>
</feature>
<feature type="compositionally biased region" description="Basic and acidic residues" evidence="1">
    <location>
        <begin position="240"/>
        <end position="259"/>
    </location>
</feature>
<dbReference type="Proteomes" id="UP001497744">
    <property type="component" value="Unassembled WGS sequence"/>
</dbReference>
<sequence length="276" mass="30710">MNRQTQGAVTRLNNFIWATDTRSNPDRGRLPPPQGRVGQQQLELRQHGNGGHLSSQYALANVELPEAQALVEPHLVLHPAALGPYGHHDGPTAVLRRPQRRQRVRRARVGDEPEAGPLLLQVALQRPQRLEELDLGHEGRHALLHAEHEGLLEAPRLELVGLEVVELHPRRADQFYARHAHAGRILHTRRATADRSPPATACPATLAWEGLQQGRPRAPAADSDCSTVYERHLRHQPSKSRGEPQGDNPGVDRRNCGSVQRRVDDAQLQLFPDIGL</sequence>